<name>A0ABU6QL98_9FABA</name>
<comment type="caution">
    <text evidence="3">The sequence shown here is derived from an EMBL/GenBank/DDBJ whole genome shotgun (WGS) entry which is preliminary data.</text>
</comment>
<dbReference type="Proteomes" id="UP001341840">
    <property type="component" value="Unassembled WGS sequence"/>
</dbReference>
<keyword evidence="4" id="KW-1185">Reference proteome</keyword>
<gene>
    <name evidence="3" type="ORF">PIB30_061624</name>
</gene>
<dbReference type="EMBL" id="JASCZI010000561">
    <property type="protein sequence ID" value="MED6112430.1"/>
    <property type="molecule type" value="Genomic_DNA"/>
</dbReference>
<protein>
    <submittedName>
        <fullName evidence="3">Uncharacterized protein</fullName>
    </submittedName>
</protein>
<evidence type="ECO:0000313" key="3">
    <source>
        <dbReference type="EMBL" id="MED6112430.1"/>
    </source>
</evidence>
<keyword evidence="1" id="KW-0175">Coiled coil</keyword>
<feature type="region of interest" description="Disordered" evidence="2">
    <location>
        <begin position="210"/>
        <end position="235"/>
    </location>
</feature>
<reference evidence="3 4" key="1">
    <citation type="journal article" date="2023" name="Plants (Basel)">
        <title>Bridging the Gap: Combining Genomics and Transcriptomics Approaches to Understand Stylosanthes scabra, an Orphan Legume from the Brazilian Caatinga.</title>
        <authorList>
            <person name="Ferreira-Neto J.R.C."/>
            <person name="da Silva M.D."/>
            <person name="Binneck E."/>
            <person name="de Melo N.F."/>
            <person name="da Silva R.H."/>
            <person name="de Melo A.L.T.M."/>
            <person name="Pandolfi V."/>
            <person name="Bustamante F.O."/>
            <person name="Brasileiro-Vidal A.C."/>
            <person name="Benko-Iseppon A.M."/>
        </authorList>
    </citation>
    <scope>NUCLEOTIDE SEQUENCE [LARGE SCALE GENOMIC DNA]</scope>
    <source>
        <tissue evidence="3">Leaves</tissue>
    </source>
</reference>
<accession>A0ABU6QL98</accession>
<proteinExistence type="predicted"/>
<evidence type="ECO:0000256" key="1">
    <source>
        <dbReference type="SAM" id="Coils"/>
    </source>
</evidence>
<evidence type="ECO:0000313" key="4">
    <source>
        <dbReference type="Proteomes" id="UP001341840"/>
    </source>
</evidence>
<feature type="coiled-coil region" evidence="1">
    <location>
        <begin position="6"/>
        <end position="33"/>
    </location>
</feature>
<evidence type="ECO:0000256" key="2">
    <source>
        <dbReference type="SAM" id="MobiDB-lite"/>
    </source>
</evidence>
<sequence length="235" mass="26151">MEVDTIDALLAQSKAISQQLNTLNKKIEKLEVASLGTQGEIQATCCLCGVLMKITIVASLEKINKLSKLTTWETSKGSSLTMILIPTPTIPDGETTLTLVGEESRIKETITSKTLTLTTTDFVQTTNNFIEEARAHFRNQESAIRNLETQVGEIAKQLSTTLPNAFPSDTEVNPKGECKAITLRNRKALQERKQEELNKEVVKSTPTKLTMENQDSRKQQHTLANNKENHIPFLQ</sequence>
<organism evidence="3 4">
    <name type="scientific">Stylosanthes scabra</name>
    <dbReference type="NCBI Taxonomy" id="79078"/>
    <lineage>
        <taxon>Eukaryota</taxon>
        <taxon>Viridiplantae</taxon>
        <taxon>Streptophyta</taxon>
        <taxon>Embryophyta</taxon>
        <taxon>Tracheophyta</taxon>
        <taxon>Spermatophyta</taxon>
        <taxon>Magnoliopsida</taxon>
        <taxon>eudicotyledons</taxon>
        <taxon>Gunneridae</taxon>
        <taxon>Pentapetalae</taxon>
        <taxon>rosids</taxon>
        <taxon>fabids</taxon>
        <taxon>Fabales</taxon>
        <taxon>Fabaceae</taxon>
        <taxon>Papilionoideae</taxon>
        <taxon>50 kb inversion clade</taxon>
        <taxon>dalbergioids sensu lato</taxon>
        <taxon>Dalbergieae</taxon>
        <taxon>Pterocarpus clade</taxon>
        <taxon>Stylosanthes</taxon>
    </lineage>
</organism>